<reference evidence="1 2" key="1">
    <citation type="submission" date="2020-08" db="EMBL/GenBank/DDBJ databases">
        <title>Genomic Encyclopedia of Type Strains, Phase IV (KMG-IV): sequencing the most valuable type-strain genomes for metagenomic binning, comparative biology and taxonomic classification.</title>
        <authorList>
            <person name="Goeker M."/>
        </authorList>
    </citation>
    <scope>NUCLEOTIDE SEQUENCE [LARGE SCALE GENOMIC DNA]</scope>
    <source>
        <strain evidence="1 2">DSM 23868</strain>
    </source>
</reference>
<gene>
    <name evidence="1" type="ORF">GGQ79_001055</name>
</gene>
<protein>
    <submittedName>
        <fullName evidence="1">Uncharacterized protein</fullName>
    </submittedName>
</protein>
<sequence length="35" mass="4075">MILIMRIGHSNFLREIKASKQEGAPRNPRIISLFH</sequence>
<organism evidence="1 2">
    <name type="scientific">Brucella pecoris</name>
    <dbReference type="NCBI Taxonomy" id="867683"/>
    <lineage>
        <taxon>Bacteria</taxon>
        <taxon>Pseudomonadati</taxon>
        <taxon>Pseudomonadota</taxon>
        <taxon>Alphaproteobacteria</taxon>
        <taxon>Hyphomicrobiales</taxon>
        <taxon>Brucellaceae</taxon>
        <taxon>Brucella/Ochrobactrum group</taxon>
        <taxon>Brucella</taxon>
    </lineage>
</organism>
<dbReference type="AlphaFoldDB" id="A0AB34YP28"/>
<accession>A0AB34YP28</accession>
<keyword evidence="2" id="KW-1185">Reference proteome</keyword>
<evidence type="ECO:0000313" key="1">
    <source>
        <dbReference type="EMBL" id="MBB4092570.1"/>
    </source>
</evidence>
<comment type="caution">
    <text evidence="1">The sequence shown here is derived from an EMBL/GenBank/DDBJ whole genome shotgun (WGS) entry which is preliminary data.</text>
</comment>
<dbReference type="Proteomes" id="UP000553980">
    <property type="component" value="Unassembled WGS sequence"/>
</dbReference>
<dbReference type="EMBL" id="JACIEX010000002">
    <property type="protein sequence ID" value="MBB4092570.1"/>
    <property type="molecule type" value="Genomic_DNA"/>
</dbReference>
<name>A0AB34YP28_9HYPH</name>
<evidence type="ECO:0000313" key="2">
    <source>
        <dbReference type="Proteomes" id="UP000553980"/>
    </source>
</evidence>
<proteinExistence type="predicted"/>